<dbReference type="RefSeq" id="WP_092386072.1">
    <property type="nucleotide sequence ID" value="NZ_LT629787.1"/>
</dbReference>
<dbReference type="InterPro" id="IPR007487">
    <property type="entry name" value="ABC_transpt-TYRBP-like"/>
</dbReference>
<evidence type="ECO:0000313" key="2">
    <source>
        <dbReference type="Proteomes" id="UP000243924"/>
    </source>
</evidence>
<sequence>MNTARRALLLILLLSVWPAYSQTLIVIPAESQLTREFIGGLEADLPLGPLKVVTLAEAELTSAPERIVTLGPDALDWRLQQASDVHTLALYVNRGRLPPDRPDWLQVMLSSPQPVRQLRLAKALVPRVQRIGLLFTDKSSDQLPAWDPAAADSDLRLISREWETDNPITRPLTDLLDNSDVLVALDDSTIWNADQLKTILLTSYARNRVIIGPAAPFVDAGSLGTTYSSAMDMALSARRRFSQPWQPGAVFYPDEFSLRINAQVARSLSLPVPDEAALLQHLKAEEAVR</sequence>
<dbReference type="PANTHER" id="PTHR35271:SF1">
    <property type="entry name" value="ABC TRANSPORTER, SUBSTRATE-BINDING LIPOPROTEIN"/>
    <property type="match status" value="1"/>
</dbReference>
<keyword evidence="2" id="KW-1185">Reference proteome</keyword>
<organism evidence="1 2">
    <name type="scientific">Halopseudomonas salegens</name>
    <dbReference type="NCBI Taxonomy" id="1434072"/>
    <lineage>
        <taxon>Bacteria</taxon>
        <taxon>Pseudomonadati</taxon>
        <taxon>Pseudomonadota</taxon>
        <taxon>Gammaproteobacteria</taxon>
        <taxon>Pseudomonadales</taxon>
        <taxon>Pseudomonadaceae</taxon>
        <taxon>Halopseudomonas</taxon>
    </lineage>
</organism>
<dbReference type="OrthoDB" id="9178917at2"/>
<reference evidence="2" key="1">
    <citation type="submission" date="2016-10" db="EMBL/GenBank/DDBJ databases">
        <authorList>
            <person name="Varghese N."/>
            <person name="Submissions S."/>
        </authorList>
    </citation>
    <scope>NUCLEOTIDE SEQUENCE [LARGE SCALE GENOMIC DNA]</scope>
    <source>
        <strain evidence="2">CECT 8338</strain>
    </source>
</reference>
<dbReference type="Proteomes" id="UP000243924">
    <property type="component" value="Chromosome I"/>
</dbReference>
<accession>A0A1H2FS48</accession>
<evidence type="ECO:0000313" key="1">
    <source>
        <dbReference type="EMBL" id="SDU10155.1"/>
    </source>
</evidence>
<dbReference type="AlphaFoldDB" id="A0A1H2FS48"/>
<evidence type="ECO:0008006" key="3">
    <source>
        <dbReference type="Google" id="ProtNLM"/>
    </source>
</evidence>
<name>A0A1H2FS48_9GAMM</name>
<protein>
    <recommendedName>
        <fullName evidence="3">ABC transporter substrate-binding protein</fullName>
    </recommendedName>
</protein>
<dbReference type="EMBL" id="LT629787">
    <property type="protein sequence ID" value="SDU10155.1"/>
    <property type="molecule type" value="Genomic_DNA"/>
</dbReference>
<proteinExistence type="predicted"/>
<dbReference type="STRING" id="1434072.SAMN05216210_1763"/>
<dbReference type="Gene3D" id="3.40.50.2300">
    <property type="match status" value="1"/>
</dbReference>
<gene>
    <name evidence="1" type="ORF">SAMN05216210_1763</name>
</gene>
<dbReference type="PANTHER" id="PTHR35271">
    <property type="entry name" value="ABC TRANSPORTER, SUBSTRATE-BINDING LIPOPROTEIN-RELATED"/>
    <property type="match status" value="1"/>
</dbReference>